<keyword evidence="1" id="KW-0732">Signal</keyword>
<reference evidence="2 3" key="1">
    <citation type="submission" date="2019-09" db="EMBL/GenBank/DDBJ databases">
        <title>Pararcticibacter amylolyticus gen. nov., sp. nov., isolated from a rottenly hemp rope, and reclassification of Pedobacter tournemirensis as Pararcticibacter tournemirensis comb. nov.</title>
        <authorList>
            <person name="Cai Y."/>
        </authorList>
    </citation>
    <scope>NUCLEOTIDE SEQUENCE [LARGE SCALE GENOMIC DNA]</scope>
    <source>
        <strain evidence="2 3">TF5-37.2-LB10</strain>
    </source>
</reference>
<dbReference type="InterPro" id="IPR029058">
    <property type="entry name" value="AB_hydrolase_fold"/>
</dbReference>
<evidence type="ECO:0000313" key="2">
    <source>
        <dbReference type="EMBL" id="KAA8485573.1"/>
    </source>
</evidence>
<dbReference type="RefSeq" id="WP_141813537.1">
    <property type="nucleotide sequence ID" value="NZ_VFPL01000001.1"/>
</dbReference>
<dbReference type="PANTHER" id="PTHR48098">
    <property type="entry name" value="ENTEROCHELIN ESTERASE-RELATED"/>
    <property type="match status" value="1"/>
</dbReference>
<dbReference type="EMBL" id="VWNE01000004">
    <property type="protein sequence ID" value="KAA8485573.1"/>
    <property type="molecule type" value="Genomic_DNA"/>
</dbReference>
<evidence type="ECO:0000256" key="1">
    <source>
        <dbReference type="SAM" id="SignalP"/>
    </source>
</evidence>
<dbReference type="SUPFAM" id="SSF53474">
    <property type="entry name" value="alpha/beta-Hydrolases"/>
    <property type="match status" value="1"/>
</dbReference>
<dbReference type="OrthoDB" id="9803578at2"/>
<dbReference type="Pfam" id="PF00756">
    <property type="entry name" value="Esterase"/>
    <property type="match status" value="1"/>
</dbReference>
<dbReference type="InterPro" id="IPR000801">
    <property type="entry name" value="Esterase-like"/>
</dbReference>
<dbReference type="Gene3D" id="3.40.50.1820">
    <property type="entry name" value="alpha/beta hydrolase"/>
    <property type="match status" value="1"/>
</dbReference>
<dbReference type="AlphaFoldDB" id="A0A5M9HGB5"/>
<sequence length="278" mass="31892">MRIFKRFLYTALILLSVSQLVRGATVDTVDTYSDAMHKHIKAVIVKPVGYNKNQHYPVVYLLHGFSGNYRDWVKNVPAISDYADLHHILIVCPDGNRGSWYIDSPIDPSSKYETYITAELIPYIDQHYSTMKSRNGRAITGLSMGGHGAFYLAFKHQDVFGAAGAMSGGVDLRPFPKNWEMENILGKYSEKPENWEKYSVINLTYLLTPGSLAITFDCGYSDFFFQVNKNLHEQLLERNIPHDFTIRPGGHTWEYWSNSIKYQLLFFSDYFGKEKKGN</sequence>
<proteinExistence type="predicted"/>
<feature type="signal peptide" evidence="1">
    <location>
        <begin position="1"/>
        <end position="23"/>
    </location>
</feature>
<keyword evidence="3" id="KW-1185">Reference proteome</keyword>
<feature type="chain" id="PRO_5024381804" evidence="1">
    <location>
        <begin position="24"/>
        <end position="278"/>
    </location>
</feature>
<dbReference type="GO" id="GO:0016747">
    <property type="term" value="F:acyltransferase activity, transferring groups other than amino-acyl groups"/>
    <property type="evidence" value="ECO:0007669"/>
    <property type="project" value="TreeGrafter"/>
</dbReference>
<comment type="caution">
    <text evidence="2">The sequence shown here is derived from an EMBL/GenBank/DDBJ whole genome shotgun (WGS) entry which is preliminary data.</text>
</comment>
<name>A0A5M9HGB5_9SPHI</name>
<dbReference type="InterPro" id="IPR050583">
    <property type="entry name" value="Mycobacterial_A85_antigen"/>
</dbReference>
<evidence type="ECO:0000313" key="3">
    <source>
        <dbReference type="Proteomes" id="UP000322918"/>
    </source>
</evidence>
<protein>
    <submittedName>
        <fullName evidence="2">Esterase family protein</fullName>
    </submittedName>
</protein>
<accession>A0A5M9HGB5</accession>
<organism evidence="2 3">
    <name type="scientific">Arcticibacter tournemirensis</name>
    <dbReference type="NCBI Taxonomy" id="699437"/>
    <lineage>
        <taxon>Bacteria</taxon>
        <taxon>Pseudomonadati</taxon>
        <taxon>Bacteroidota</taxon>
        <taxon>Sphingobacteriia</taxon>
        <taxon>Sphingobacteriales</taxon>
        <taxon>Sphingobacteriaceae</taxon>
        <taxon>Arcticibacter</taxon>
    </lineage>
</organism>
<gene>
    <name evidence="2" type="ORF">F1649_03575</name>
</gene>
<dbReference type="PANTHER" id="PTHR48098:SF1">
    <property type="entry name" value="DIACYLGLYCEROL ACYLTRANSFERASE_MYCOLYLTRANSFERASE AG85A"/>
    <property type="match status" value="1"/>
</dbReference>
<dbReference type="Proteomes" id="UP000322918">
    <property type="component" value="Unassembled WGS sequence"/>
</dbReference>